<dbReference type="AlphaFoldDB" id="A0A0B7BF00"/>
<accession>A0A0B7BF00</accession>
<evidence type="ECO:0000313" key="1">
    <source>
        <dbReference type="EMBL" id="CEK90881.1"/>
    </source>
</evidence>
<dbReference type="EMBL" id="HACG01044016">
    <property type="protein sequence ID" value="CEK90881.1"/>
    <property type="molecule type" value="Transcribed_RNA"/>
</dbReference>
<protein>
    <submittedName>
        <fullName evidence="1">Uncharacterized protein</fullName>
    </submittedName>
</protein>
<organism evidence="1">
    <name type="scientific">Arion vulgaris</name>
    <dbReference type="NCBI Taxonomy" id="1028688"/>
    <lineage>
        <taxon>Eukaryota</taxon>
        <taxon>Metazoa</taxon>
        <taxon>Spiralia</taxon>
        <taxon>Lophotrochozoa</taxon>
        <taxon>Mollusca</taxon>
        <taxon>Gastropoda</taxon>
        <taxon>Heterobranchia</taxon>
        <taxon>Euthyneura</taxon>
        <taxon>Panpulmonata</taxon>
        <taxon>Eupulmonata</taxon>
        <taxon>Stylommatophora</taxon>
        <taxon>Helicina</taxon>
        <taxon>Arionoidea</taxon>
        <taxon>Arionidae</taxon>
        <taxon>Arion</taxon>
    </lineage>
</organism>
<sequence length="84" mass="9674">MVHRLIGINIISFVIFYQHLNFEFSLHVTPISTFSLNLNMPLIILVQKNTKANIDLAGEEWALQDITEQKDPVEMTKGHMLPRV</sequence>
<gene>
    <name evidence="1" type="primary">ORF179640</name>
</gene>
<reference evidence="1" key="1">
    <citation type="submission" date="2014-12" db="EMBL/GenBank/DDBJ databases">
        <title>Insight into the proteome of Arion vulgaris.</title>
        <authorList>
            <person name="Aradska J."/>
            <person name="Bulat T."/>
            <person name="Smidak R."/>
            <person name="Sarate P."/>
            <person name="Gangsoo J."/>
            <person name="Sialana F."/>
            <person name="Bilban M."/>
            <person name="Lubec G."/>
        </authorList>
    </citation>
    <scope>NUCLEOTIDE SEQUENCE</scope>
    <source>
        <tissue evidence="1">Skin</tissue>
    </source>
</reference>
<proteinExistence type="predicted"/>
<name>A0A0B7BF00_9EUPU</name>